<evidence type="ECO:0000256" key="6">
    <source>
        <dbReference type="ARBA" id="ARBA00022989"/>
    </source>
</evidence>
<evidence type="ECO:0000259" key="12">
    <source>
        <dbReference type="PROSITE" id="PS51371"/>
    </source>
</evidence>
<dbReference type="InterPro" id="IPR005170">
    <property type="entry name" value="Transptr-assoc_dom"/>
</dbReference>
<feature type="transmembrane region" description="Helical" evidence="11">
    <location>
        <begin position="6"/>
        <end position="27"/>
    </location>
</feature>
<dbReference type="PANTHER" id="PTHR43099">
    <property type="entry name" value="UPF0053 PROTEIN YRKA"/>
    <property type="match status" value="1"/>
</dbReference>
<dbReference type="SUPFAM" id="SSF56176">
    <property type="entry name" value="FAD-binding/transporter-associated domain-like"/>
    <property type="match status" value="1"/>
</dbReference>
<dbReference type="Pfam" id="PF01595">
    <property type="entry name" value="CNNM"/>
    <property type="match status" value="1"/>
</dbReference>
<sequence>MLALEILLVLALVALNGLLAMSELAIVSSRAGRLKAMRDRGVKGARAALELSENPGRFLSTVQVGISLVGILAGAFSGAALGDRLSSLLESLGVPHNYAGPVGFTLVVTIITYISVIIGELVPKQLALKNPEAIACRVAYPMDLLSRIAGPFVWLLDGSGRLLIRLLGLKESSEAGVTDEEIKSLIAEAESAGVIESGERDMIAGVMRLGDRPVRALMTPMTDIDMIGIDDDLPDLRKKIIATPHSRIPVHGEDPEEVIGIVVIKDVADALLERRKLEIDRLVQKVPVIPESMPALEAMELFRGSSIHVAFVQDEYGRTLGLVTAADLLSAIAGSLEPVGEGDDRAVQRDDGSWLLPGDMAVDEMAELLGFPLPPKRRYETVAGLVIDAFKHLPSLGQVVKLGNWRFEVVDLDGRRVDKVLASRASDTHRPARRAGTA</sequence>
<evidence type="ECO:0000256" key="4">
    <source>
        <dbReference type="ARBA" id="ARBA00022692"/>
    </source>
</evidence>
<comment type="subcellular location">
    <subcellularLocation>
        <location evidence="1">Cell membrane</location>
        <topology evidence="1">Multi-pass membrane protein</topology>
    </subcellularLocation>
</comment>
<evidence type="ECO:0000313" key="15">
    <source>
        <dbReference type="Proteomes" id="UP000248795"/>
    </source>
</evidence>
<keyword evidence="5" id="KW-0677">Repeat</keyword>
<organism evidence="14 15">
    <name type="scientific">Aestuariivirga litoralis</name>
    <dbReference type="NCBI Taxonomy" id="2650924"/>
    <lineage>
        <taxon>Bacteria</taxon>
        <taxon>Pseudomonadati</taxon>
        <taxon>Pseudomonadota</taxon>
        <taxon>Alphaproteobacteria</taxon>
        <taxon>Hyphomicrobiales</taxon>
        <taxon>Aestuariivirgaceae</taxon>
        <taxon>Aestuariivirga</taxon>
    </lineage>
</organism>
<evidence type="ECO:0000256" key="10">
    <source>
        <dbReference type="PROSITE-ProRule" id="PRU01193"/>
    </source>
</evidence>
<keyword evidence="6 10" id="KW-1133">Transmembrane helix</keyword>
<dbReference type="Pfam" id="PF03471">
    <property type="entry name" value="CorC_HlyC"/>
    <property type="match status" value="1"/>
</dbReference>
<dbReference type="PANTHER" id="PTHR43099:SF5">
    <property type="entry name" value="HLYC_CORC FAMILY TRANSPORTER"/>
    <property type="match status" value="1"/>
</dbReference>
<dbReference type="AlphaFoldDB" id="A0A2W2ATV7"/>
<dbReference type="Gene3D" id="3.30.465.10">
    <property type="match status" value="1"/>
</dbReference>
<dbReference type="InterPro" id="IPR016169">
    <property type="entry name" value="FAD-bd_PCMH_sub2"/>
</dbReference>
<dbReference type="InterPro" id="IPR044751">
    <property type="entry name" value="Ion_transp-like_CBS"/>
</dbReference>
<accession>A0A2W2ATV7</accession>
<keyword evidence="7 9" id="KW-0129">CBS domain</keyword>
<proteinExistence type="inferred from homology"/>
<feature type="domain" description="CBS" evidence="12">
    <location>
        <begin position="282"/>
        <end position="339"/>
    </location>
</feature>
<feature type="transmembrane region" description="Helical" evidence="11">
    <location>
        <begin position="58"/>
        <end position="82"/>
    </location>
</feature>
<comment type="caution">
    <text evidence="14">The sequence shown here is derived from an EMBL/GenBank/DDBJ whole genome shotgun (WGS) entry which is preliminary data.</text>
</comment>
<keyword evidence="14" id="KW-0238">DNA-binding</keyword>
<keyword evidence="4 10" id="KW-0812">Transmembrane</keyword>
<dbReference type="GO" id="GO:0005886">
    <property type="term" value="C:plasma membrane"/>
    <property type="evidence" value="ECO:0007669"/>
    <property type="project" value="UniProtKB-SubCell"/>
</dbReference>
<comment type="similarity">
    <text evidence="2">Belongs to the UPF0053 family. Hemolysin C subfamily.</text>
</comment>
<dbReference type="RefSeq" id="WP_111199374.1">
    <property type="nucleotide sequence ID" value="NZ_QKVK01000007.1"/>
</dbReference>
<feature type="transmembrane region" description="Helical" evidence="11">
    <location>
        <begin position="102"/>
        <end position="122"/>
    </location>
</feature>
<evidence type="ECO:0000256" key="1">
    <source>
        <dbReference type="ARBA" id="ARBA00004651"/>
    </source>
</evidence>
<evidence type="ECO:0000256" key="2">
    <source>
        <dbReference type="ARBA" id="ARBA00006446"/>
    </source>
</evidence>
<evidence type="ECO:0000256" key="9">
    <source>
        <dbReference type="PROSITE-ProRule" id="PRU00703"/>
    </source>
</evidence>
<dbReference type="SMART" id="SM00116">
    <property type="entry name" value="CBS"/>
    <property type="match status" value="2"/>
</dbReference>
<dbReference type="InterPro" id="IPR002550">
    <property type="entry name" value="CNNM"/>
</dbReference>
<name>A0A2W2ATV7_9HYPH</name>
<dbReference type="Proteomes" id="UP000248795">
    <property type="component" value="Unassembled WGS sequence"/>
</dbReference>
<dbReference type="GO" id="GO:0050660">
    <property type="term" value="F:flavin adenine dinucleotide binding"/>
    <property type="evidence" value="ECO:0007669"/>
    <property type="project" value="InterPro"/>
</dbReference>
<feature type="domain" description="CBS" evidence="12">
    <location>
        <begin position="218"/>
        <end position="277"/>
    </location>
</feature>
<dbReference type="GO" id="GO:0003677">
    <property type="term" value="F:DNA binding"/>
    <property type="evidence" value="ECO:0007669"/>
    <property type="project" value="UniProtKB-KW"/>
</dbReference>
<dbReference type="InterPro" id="IPR036318">
    <property type="entry name" value="FAD-bd_PCMH-like_sf"/>
</dbReference>
<dbReference type="InterPro" id="IPR000644">
    <property type="entry name" value="CBS_dom"/>
</dbReference>
<dbReference type="CDD" id="cd04590">
    <property type="entry name" value="CBS_pair_CorC_HlyC_assoc"/>
    <property type="match status" value="1"/>
</dbReference>
<dbReference type="SMART" id="SM01091">
    <property type="entry name" value="CorC_HlyC"/>
    <property type="match status" value="1"/>
</dbReference>
<dbReference type="Pfam" id="PF00571">
    <property type="entry name" value="CBS"/>
    <property type="match status" value="2"/>
</dbReference>
<dbReference type="Gene3D" id="3.10.580.10">
    <property type="entry name" value="CBS-domain"/>
    <property type="match status" value="1"/>
</dbReference>
<evidence type="ECO:0000256" key="11">
    <source>
        <dbReference type="SAM" id="Phobius"/>
    </source>
</evidence>
<reference evidence="15" key="1">
    <citation type="submission" date="2018-06" db="EMBL/GenBank/DDBJ databases">
        <title>Aestuariibacter litoralis strain KCTC 52945T.</title>
        <authorList>
            <person name="Li X."/>
            <person name="Salam N."/>
            <person name="Li J.-L."/>
            <person name="Chen Y.-M."/>
            <person name="Yang Z.-W."/>
            <person name="Zhang L.-Y."/>
            <person name="Han M.-X."/>
            <person name="Xiao M."/>
            <person name="Li W.-J."/>
        </authorList>
    </citation>
    <scope>NUCLEOTIDE SEQUENCE [LARGE SCALE GENOMIC DNA]</scope>
    <source>
        <strain evidence="15">KCTC 52945</strain>
    </source>
</reference>
<dbReference type="PROSITE" id="PS51846">
    <property type="entry name" value="CNNM"/>
    <property type="match status" value="1"/>
</dbReference>
<protein>
    <submittedName>
        <fullName evidence="14">DNA-binding protein</fullName>
    </submittedName>
</protein>
<evidence type="ECO:0000256" key="7">
    <source>
        <dbReference type="ARBA" id="ARBA00023122"/>
    </source>
</evidence>
<evidence type="ECO:0000259" key="13">
    <source>
        <dbReference type="PROSITE" id="PS51846"/>
    </source>
</evidence>
<keyword evidence="8 10" id="KW-0472">Membrane</keyword>
<keyword evidence="3" id="KW-1003">Cell membrane</keyword>
<dbReference type="PROSITE" id="PS51371">
    <property type="entry name" value="CBS"/>
    <property type="match status" value="2"/>
</dbReference>
<evidence type="ECO:0000256" key="5">
    <source>
        <dbReference type="ARBA" id="ARBA00022737"/>
    </source>
</evidence>
<dbReference type="InterPro" id="IPR051676">
    <property type="entry name" value="UPF0053_domain"/>
</dbReference>
<evidence type="ECO:0000256" key="8">
    <source>
        <dbReference type="ARBA" id="ARBA00023136"/>
    </source>
</evidence>
<feature type="domain" description="CNNM transmembrane" evidence="13">
    <location>
        <begin position="1"/>
        <end position="199"/>
    </location>
</feature>
<dbReference type="EMBL" id="QKVK01000007">
    <property type="protein sequence ID" value="PZF75990.1"/>
    <property type="molecule type" value="Genomic_DNA"/>
</dbReference>
<dbReference type="InterPro" id="IPR046342">
    <property type="entry name" value="CBS_dom_sf"/>
</dbReference>
<evidence type="ECO:0000313" key="14">
    <source>
        <dbReference type="EMBL" id="PZF75990.1"/>
    </source>
</evidence>
<keyword evidence="15" id="KW-1185">Reference proteome</keyword>
<dbReference type="SUPFAM" id="SSF54631">
    <property type="entry name" value="CBS-domain pair"/>
    <property type="match status" value="1"/>
</dbReference>
<gene>
    <name evidence="14" type="ORF">DK847_15185</name>
</gene>
<evidence type="ECO:0000256" key="3">
    <source>
        <dbReference type="ARBA" id="ARBA00022475"/>
    </source>
</evidence>